<evidence type="ECO:0000313" key="2">
    <source>
        <dbReference type="EMBL" id="MED6119799.1"/>
    </source>
</evidence>
<evidence type="ECO:0000313" key="3">
    <source>
        <dbReference type="Proteomes" id="UP001341840"/>
    </source>
</evidence>
<protein>
    <submittedName>
        <fullName evidence="2">Uncharacterized protein</fullName>
    </submittedName>
</protein>
<name>A0ABU6R772_9FABA</name>
<proteinExistence type="predicted"/>
<evidence type="ECO:0000256" key="1">
    <source>
        <dbReference type="SAM" id="MobiDB-lite"/>
    </source>
</evidence>
<keyword evidence="3" id="KW-1185">Reference proteome</keyword>
<gene>
    <name evidence="2" type="ORF">PIB30_015095</name>
</gene>
<feature type="region of interest" description="Disordered" evidence="1">
    <location>
        <begin position="1"/>
        <end position="67"/>
    </location>
</feature>
<reference evidence="2 3" key="1">
    <citation type="journal article" date="2023" name="Plants (Basel)">
        <title>Bridging the Gap: Combining Genomics and Transcriptomics Approaches to Understand Stylosanthes scabra, an Orphan Legume from the Brazilian Caatinga.</title>
        <authorList>
            <person name="Ferreira-Neto J.R.C."/>
            <person name="da Silva M.D."/>
            <person name="Binneck E."/>
            <person name="de Melo N.F."/>
            <person name="da Silva R.H."/>
            <person name="de Melo A.L.T.M."/>
            <person name="Pandolfi V."/>
            <person name="Bustamante F.O."/>
            <person name="Brasileiro-Vidal A.C."/>
            <person name="Benko-Iseppon A.M."/>
        </authorList>
    </citation>
    <scope>NUCLEOTIDE SEQUENCE [LARGE SCALE GENOMIC DNA]</scope>
    <source>
        <tissue evidence="2">Leaves</tissue>
    </source>
</reference>
<dbReference type="EMBL" id="JASCZI010030249">
    <property type="protein sequence ID" value="MED6119799.1"/>
    <property type="molecule type" value="Genomic_DNA"/>
</dbReference>
<accession>A0ABU6R772</accession>
<sequence>MAEESASNLSTSTNDSAASDKTQPSPSRATTTPLNASASGWPTPTGSWIPTQTGTSWGPQPSWAPPQNTIPSTWPMYGLLHNYTHPYAPAPQGGYAVRNNPVYSSVPSGTQQTPQGWYPPPQGGIYGYSNSSQFGIYGAGNTLPSFGVYNL</sequence>
<dbReference type="Proteomes" id="UP001341840">
    <property type="component" value="Unassembled WGS sequence"/>
</dbReference>
<comment type="caution">
    <text evidence="2">The sequence shown here is derived from an EMBL/GenBank/DDBJ whole genome shotgun (WGS) entry which is preliminary data.</text>
</comment>
<organism evidence="2 3">
    <name type="scientific">Stylosanthes scabra</name>
    <dbReference type="NCBI Taxonomy" id="79078"/>
    <lineage>
        <taxon>Eukaryota</taxon>
        <taxon>Viridiplantae</taxon>
        <taxon>Streptophyta</taxon>
        <taxon>Embryophyta</taxon>
        <taxon>Tracheophyta</taxon>
        <taxon>Spermatophyta</taxon>
        <taxon>Magnoliopsida</taxon>
        <taxon>eudicotyledons</taxon>
        <taxon>Gunneridae</taxon>
        <taxon>Pentapetalae</taxon>
        <taxon>rosids</taxon>
        <taxon>fabids</taxon>
        <taxon>Fabales</taxon>
        <taxon>Fabaceae</taxon>
        <taxon>Papilionoideae</taxon>
        <taxon>50 kb inversion clade</taxon>
        <taxon>dalbergioids sensu lato</taxon>
        <taxon>Dalbergieae</taxon>
        <taxon>Pterocarpus clade</taxon>
        <taxon>Stylosanthes</taxon>
    </lineage>
</organism>